<reference evidence="1 2" key="1">
    <citation type="submission" date="2020-10" db="EMBL/GenBank/DDBJ databases">
        <title>Haloactinobacterium sp. RN3S43, a bacterium isolated from saline soil.</title>
        <authorList>
            <person name="Sun J.-Q."/>
        </authorList>
    </citation>
    <scope>NUCLEOTIDE SEQUENCE [LARGE SCALE GENOMIC DNA]</scope>
    <source>
        <strain evidence="1 2">RN3S43</strain>
    </source>
</reference>
<dbReference type="Proteomes" id="UP000593758">
    <property type="component" value="Chromosome"/>
</dbReference>
<dbReference type="AlphaFoldDB" id="A0A7M1SV75"/>
<gene>
    <name evidence="1" type="ORF">IM660_19085</name>
</gene>
<accession>A0A7M1SV75</accession>
<name>A0A7M1SV75_9MICO</name>
<sequence>MPAPPLPELLLPDAAAWREWLIAHHDTSPGVWLVLGKKGGNVTALTYEGAVLEALCVGWIDGQAKSRDDATSLQRYTPRRPRSRWSAKNVGRVERLEAEGKMLPAGRAAVEEAKADGRWEAAYAGPATAVVPEDLAAAIAANPDAQAMFEVLTSTNRFAMIYRVENVKRQQTRERKIAELVAMLARHETLHPQKRMPPG</sequence>
<dbReference type="RefSeq" id="WP_193497327.1">
    <property type="nucleotide sequence ID" value="NZ_CP063169.1"/>
</dbReference>
<proteinExistence type="predicted"/>
<organism evidence="1 2">
    <name type="scientific">Ruania alkalisoli</name>
    <dbReference type="NCBI Taxonomy" id="2779775"/>
    <lineage>
        <taxon>Bacteria</taxon>
        <taxon>Bacillati</taxon>
        <taxon>Actinomycetota</taxon>
        <taxon>Actinomycetes</taxon>
        <taxon>Micrococcales</taxon>
        <taxon>Ruaniaceae</taxon>
        <taxon>Ruania</taxon>
    </lineage>
</organism>
<dbReference type="Pfam" id="PF13376">
    <property type="entry name" value="OmdA"/>
    <property type="match status" value="1"/>
</dbReference>
<evidence type="ECO:0000313" key="1">
    <source>
        <dbReference type="EMBL" id="QOR70652.1"/>
    </source>
</evidence>
<dbReference type="KEGG" id="halt:IM660_19085"/>
<evidence type="ECO:0000313" key="2">
    <source>
        <dbReference type="Proteomes" id="UP000593758"/>
    </source>
</evidence>
<dbReference type="EMBL" id="CP063169">
    <property type="protein sequence ID" value="QOR70652.1"/>
    <property type="molecule type" value="Genomic_DNA"/>
</dbReference>
<protein>
    <submittedName>
        <fullName evidence="1">YdeI/OmpD-associated family protein</fullName>
    </submittedName>
</protein>
<keyword evidence="2" id="KW-1185">Reference proteome</keyword>